<feature type="compositionally biased region" description="Polar residues" evidence="6">
    <location>
        <begin position="1099"/>
        <end position="1141"/>
    </location>
</feature>
<feature type="region of interest" description="Disordered" evidence="6">
    <location>
        <begin position="1042"/>
        <end position="1074"/>
    </location>
</feature>
<evidence type="ECO:0000256" key="6">
    <source>
        <dbReference type="SAM" id="MobiDB-lite"/>
    </source>
</evidence>
<dbReference type="CDD" id="cd00340">
    <property type="entry name" value="GSH_Peroxidase"/>
    <property type="match status" value="1"/>
</dbReference>
<keyword evidence="4 5" id="KW-0560">Oxidoreductase</keyword>
<protein>
    <recommendedName>
        <fullName evidence="5">Glutathione peroxidase</fullName>
    </recommendedName>
</protein>
<evidence type="ECO:0000259" key="7">
    <source>
        <dbReference type="PROSITE" id="PS50812"/>
    </source>
</evidence>
<feature type="region of interest" description="Disordered" evidence="6">
    <location>
        <begin position="752"/>
        <end position="772"/>
    </location>
</feature>
<dbReference type="SMART" id="SM00293">
    <property type="entry name" value="PWWP"/>
    <property type="match status" value="1"/>
</dbReference>
<evidence type="ECO:0000256" key="1">
    <source>
        <dbReference type="ARBA" id="ARBA00006926"/>
    </source>
</evidence>
<feature type="domain" description="PWWP" evidence="7">
    <location>
        <begin position="31"/>
        <end position="88"/>
    </location>
</feature>
<dbReference type="InterPro" id="IPR006569">
    <property type="entry name" value="CID_dom"/>
</dbReference>
<dbReference type="PROSITE" id="PS51352">
    <property type="entry name" value="THIOREDOXIN_2"/>
    <property type="match status" value="1"/>
</dbReference>
<dbReference type="InterPro" id="IPR000889">
    <property type="entry name" value="Glutathione_peroxidase"/>
</dbReference>
<feature type="compositionally biased region" description="Polar residues" evidence="6">
    <location>
        <begin position="610"/>
        <end position="619"/>
    </location>
</feature>
<dbReference type="InterPro" id="IPR013766">
    <property type="entry name" value="Thioredoxin_domain"/>
</dbReference>
<feature type="region of interest" description="Disordered" evidence="6">
    <location>
        <begin position="301"/>
        <end position="341"/>
    </location>
</feature>
<dbReference type="Pfam" id="PF00855">
    <property type="entry name" value="PWWP"/>
    <property type="match status" value="1"/>
</dbReference>
<dbReference type="InterPro" id="IPR029759">
    <property type="entry name" value="GPX_AS"/>
</dbReference>
<feature type="region of interest" description="Disordered" evidence="6">
    <location>
        <begin position="586"/>
        <end position="632"/>
    </location>
</feature>
<dbReference type="Proteomes" id="UP000824890">
    <property type="component" value="Unassembled WGS sequence"/>
</dbReference>
<feature type="compositionally biased region" description="Basic and acidic residues" evidence="6">
    <location>
        <begin position="429"/>
        <end position="443"/>
    </location>
</feature>
<name>A0ABQ7Z2E9_BRANA</name>
<feature type="domain" description="Thioredoxin" evidence="8">
    <location>
        <begin position="1388"/>
        <end position="1550"/>
    </location>
</feature>
<evidence type="ECO:0000256" key="5">
    <source>
        <dbReference type="RuleBase" id="RU000499"/>
    </source>
</evidence>
<keyword evidence="3" id="KW-0507">mRNA processing</keyword>
<reference evidence="10 11" key="1">
    <citation type="submission" date="2021-05" db="EMBL/GenBank/DDBJ databases">
        <title>Genome Assembly of Synthetic Allotetraploid Brassica napus Reveals Homoeologous Exchanges between Subgenomes.</title>
        <authorList>
            <person name="Davis J.T."/>
        </authorList>
    </citation>
    <scope>NUCLEOTIDE SEQUENCE [LARGE SCALE GENOMIC DNA]</scope>
    <source>
        <strain evidence="11">cv. Da-Ae</strain>
        <tissue evidence="10">Seedling</tissue>
    </source>
</reference>
<dbReference type="PANTHER" id="PTHR12550:SF49">
    <property type="entry name" value="PROTEIN HUA2-LIKE 2-RELATED"/>
    <property type="match status" value="1"/>
</dbReference>
<comment type="similarity">
    <text evidence="1 5">Belongs to the glutathione peroxidase family.</text>
</comment>
<dbReference type="Gene3D" id="1.25.40.90">
    <property type="match status" value="1"/>
</dbReference>
<feature type="compositionally biased region" description="Polar residues" evidence="6">
    <location>
        <begin position="758"/>
        <end position="769"/>
    </location>
</feature>
<feature type="region of interest" description="Disordered" evidence="6">
    <location>
        <begin position="1156"/>
        <end position="1249"/>
    </location>
</feature>
<dbReference type="InterPro" id="IPR021099">
    <property type="entry name" value="PORR_domain"/>
</dbReference>
<evidence type="ECO:0000259" key="8">
    <source>
        <dbReference type="PROSITE" id="PS51352"/>
    </source>
</evidence>
<evidence type="ECO:0000256" key="4">
    <source>
        <dbReference type="ARBA" id="ARBA00023002"/>
    </source>
</evidence>
<keyword evidence="2 5" id="KW-0575">Peroxidase</keyword>
<dbReference type="PROSITE" id="PS00460">
    <property type="entry name" value="GLUTATHIONE_PEROXID_1"/>
    <property type="match status" value="1"/>
</dbReference>
<feature type="compositionally biased region" description="Basic and acidic residues" evidence="6">
    <location>
        <begin position="1239"/>
        <end position="1249"/>
    </location>
</feature>
<feature type="region of interest" description="Disordered" evidence="6">
    <location>
        <begin position="1265"/>
        <end position="1298"/>
    </location>
</feature>
<feature type="compositionally biased region" description="Low complexity" evidence="6">
    <location>
        <begin position="1178"/>
        <end position="1191"/>
    </location>
</feature>
<feature type="region of interest" description="Disordered" evidence="6">
    <location>
        <begin position="1091"/>
        <end position="1141"/>
    </location>
</feature>
<dbReference type="PROSITE" id="PS50812">
    <property type="entry name" value="PWWP"/>
    <property type="match status" value="1"/>
</dbReference>
<feature type="compositionally biased region" description="Basic and acidic residues" evidence="6">
    <location>
        <begin position="321"/>
        <end position="341"/>
    </location>
</feature>
<feature type="region of interest" description="Disordered" evidence="6">
    <location>
        <begin position="429"/>
        <end position="460"/>
    </location>
</feature>
<dbReference type="Pfam" id="PF11955">
    <property type="entry name" value="PORR"/>
    <property type="match status" value="2"/>
</dbReference>
<feature type="region of interest" description="Disordered" evidence="6">
    <location>
        <begin position="1"/>
        <end position="22"/>
    </location>
</feature>
<dbReference type="PROSITE" id="PS51355">
    <property type="entry name" value="GLUTATHIONE_PEROXID_3"/>
    <property type="match status" value="1"/>
</dbReference>
<dbReference type="InterPro" id="IPR000313">
    <property type="entry name" value="PWWP_dom"/>
</dbReference>
<keyword evidence="11" id="KW-1185">Reference proteome</keyword>
<dbReference type="SUPFAM" id="SSF52833">
    <property type="entry name" value="Thioredoxin-like"/>
    <property type="match status" value="1"/>
</dbReference>
<accession>A0ABQ7Z2E9</accession>
<dbReference type="EMBL" id="JAGKQM010000016">
    <property type="protein sequence ID" value="KAH0874355.1"/>
    <property type="molecule type" value="Genomic_DNA"/>
</dbReference>
<evidence type="ECO:0000256" key="3">
    <source>
        <dbReference type="ARBA" id="ARBA00022664"/>
    </source>
</evidence>
<evidence type="ECO:0000256" key="2">
    <source>
        <dbReference type="ARBA" id="ARBA00022559"/>
    </source>
</evidence>
<dbReference type="InterPro" id="IPR029760">
    <property type="entry name" value="GPX_CS"/>
</dbReference>
<dbReference type="Pfam" id="PF04818">
    <property type="entry name" value="CID"/>
    <property type="match status" value="1"/>
</dbReference>
<dbReference type="PROSITE" id="PS51391">
    <property type="entry name" value="CID"/>
    <property type="match status" value="1"/>
</dbReference>
<dbReference type="PROSITE" id="PS00763">
    <property type="entry name" value="GLUTATHIONE_PEROXID_2"/>
    <property type="match status" value="1"/>
</dbReference>
<dbReference type="PRINTS" id="PR01011">
    <property type="entry name" value="GLUTPROXDASE"/>
</dbReference>
<dbReference type="InterPro" id="IPR036249">
    <property type="entry name" value="Thioredoxin-like_sf"/>
</dbReference>
<dbReference type="SUPFAM" id="SSF63748">
    <property type="entry name" value="Tudor/PWWP/MBT"/>
    <property type="match status" value="1"/>
</dbReference>
<dbReference type="InterPro" id="IPR008942">
    <property type="entry name" value="ENTH_VHS"/>
</dbReference>
<sequence length="1777" mass="198576">MNENRRFSLMAPSRKRGGGKAAASARREWKVGDLVLAKVKGFPAWPAAVSEPDKWGYSADKKKVFVLFFGTQQIAFCNPADVESFTEEKKQSLLTKRHAKGSDFVRAVKEIAESFEKLKQQVEANDPKSADETTVGSSGNTIELPQVRENLIGTRLDTQIESNSSHGKDESTLLSEDASAAEQMLALRHNSLSLNVAAKDLCDTAIHSSKRRNETARSQKCAPQTIILPVQHSKLTSGLELDRLQRPLRQCSDGGNIVDDIDDGDIRRRKRIRRPGHSESDDVVSSALNLHGSDEENASEIATVESDNNSRNEGNGVDSGSKVEHSDDVGEGCEGSHELSKGLDFQISTMVTRKKRKPTRKREANDLIDPPAKVEAEEGFGTKACDSCQGSENSHETLNERPCGEKGDEHLPLVKRARVRMSRVFCTDEKGNASSQLEERSSKDSPTSAAMQPCPSVDHENDIVSGQDTSAAKEFNSFELSGKVPGDMADVGPSHMEKPSGRMSPYKTVGDKKAATELHENEFSLAPDDEVTRAQSNQLGSLPEGNTRVSEVVQGSSEVSQTVNCLNIESDPIDLQCTRQNEKNGLPLNSDTVDSFANKPPSLCPGLDLTASSVPAQSPHQHESQDNDSCDNSLVVVGDSSFKEKCETFDKIAQDVQSQAVEHSQLFWSVVSNQEAENMQETENNLRIEKQGTLDKELESGKQGYIIENPAPCATECYIVVKEAEPQCGTAYSHCEDAEENKKLEKSCETDGQKEHIQATNSVSVSENLSPEKMRLTPDSPARGIPHSNSICDISTVESANGMQSNSYCCTSVQFGEKKTMSDDTVKEERKGEIGATEVKKVVISDVQFTIESFETALSSLVRTKETIGRATRLAMDLVKFGVSAKAMEILAHTLESESNLQRRVDLFFLVDSIAQCSKGLSGDAGGVYLSSIQVMLPRLLAAAVPAGATTQENRQQCLKVLKLWLERRILPESIVRHHIRELDSHSNVPACLYSRRSARTERALDDPVRDMEGMLVDEYGSNSTLQLDGFCIPAMLKVEDEGSDSDGEFESVTPEHESRILEEHVTPSITERHTRILEDVDGELEMEDVAPPWDVGSSAPTDEAGNTESANRQPVFGTSHQNVTSSSPLAPPSQNAQCAMSDSYSNGFDCRGYPSMHGDHQADIPRMNPPPVHYRSPESSYSSRASLSKSMAHGEDSNFQHGPYPPPPPSHHYYPYMEPEHHRKPRREGPSYPHRSHYTPDFEERNYHDGHERMRPAACESRDNWRYHPSYSHGPRYHDRQRGPYQSSSHSGHHREYGRFENDRWSHSPRAYNNRHSFHYKPHSEGPAPVAMRGKYGNSYRSLLSQKLNQSSRHVASKVVVDNTATKNRRRTWLESSGCEKMGGSISVPEKSIHEFTVKDSSGKEVDLSVYQGKVLLIVNVASKCGFTQTNYTQLTELYRKYKDQGLVILAFPCNQFLNQEPGTSQDAHEFACTRFKAEYPVFQKVRVNGQNAAPVYKFLKSKKPSFLGSRIKWNFTKFLVGKDGQVIDRYGPTVPPLSIEKDIKKALGDEGAFPMVWKKDTKLDEAIEQDKRYNLCAHVVKEVLNEPRQVILLRYLEKRRERLRLNFKAKSFVVMNPSLFEIYHDRIKPKSEPVQFIRPAQPEEGGKSFLELVDWKEETVRTGVPGFRDWSEGDYISPYEDVSRLDQASREMEKRTVGVFHELLSLSLLKRVPVPTWQQERKDRLRKQREQVETDREILLAAKKQQEPEERLCLVKVKHCSTSNLTKSRKSNGIL</sequence>
<feature type="domain" description="CID" evidence="9">
    <location>
        <begin position="846"/>
        <end position="987"/>
    </location>
</feature>
<gene>
    <name evidence="10" type="ORF">HID58_071717</name>
</gene>
<evidence type="ECO:0000313" key="10">
    <source>
        <dbReference type="EMBL" id="KAH0874355.1"/>
    </source>
</evidence>
<proteinExistence type="inferred from homology"/>
<feature type="compositionally biased region" description="Basic and acidic residues" evidence="6">
    <location>
        <begin position="1054"/>
        <end position="1074"/>
    </location>
</feature>
<dbReference type="SMART" id="SM00582">
    <property type="entry name" value="RPR"/>
    <property type="match status" value="1"/>
</dbReference>
<dbReference type="Gene3D" id="2.30.30.140">
    <property type="match status" value="1"/>
</dbReference>
<dbReference type="PANTHER" id="PTHR12550">
    <property type="entry name" value="HEPATOMA-DERIVED GROWTH FACTOR-RELATED"/>
    <property type="match status" value="1"/>
</dbReference>
<comment type="caution">
    <text evidence="10">The sequence shown here is derived from an EMBL/GenBank/DDBJ whole genome shotgun (WGS) entry which is preliminary data.</text>
</comment>
<evidence type="ECO:0000259" key="9">
    <source>
        <dbReference type="PROSITE" id="PS51391"/>
    </source>
</evidence>
<dbReference type="Pfam" id="PF00255">
    <property type="entry name" value="GSHPx"/>
    <property type="match status" value="1"/>
</dbReference>
<dbReference type="Gene3D" id="3.40.30.10">
    <property type="entry name" value="Glutaredoxin"/>
    <property type="match status" value="1"/>
</dbReference>
<dbReference type="CDD" id="cd20147">
    <property type="entry name" value="PWWP_HULK"/>
    <property type="match status" value="1"/>
</dbReference>
<evidence type="ECO:0000313" key="11">
    <source>
        <dbReference type="Proteomes" id="UP000824890"/>
    </source>
</evidence>
<organism evidence="10 11">
    <name type="scientific">Brassica napus</name>
    <name type="common">Rape</name>
    <dbReference type="NCBI Taxonomy" id="3708"/>
    <lineage>
        <taxon>Eukaryota</taxon>
        <taxon>Viridiplantae</taxon>
        <taxon>Streptophyta</taxon>
        <taxon>Embryophyta</taxon>
        <taxon>Tracheophyta</taxon>
        <taxon>Spermatophyta</taxon>
        <taxon>Magnoliopsida</taxon>
        <taxon>eudicotyledons</taxon>
        <taxon>Gunneridae</taxon>
        <taxon>Pentapetalae</taxon>
        <taxon>rosids</taxon>
        <taxon>malvids</taxon>
        <taxon>Brassicales</taxon>
        <taxon>Brassicaceae</taxon>
        <taxon>Brassiceae</taxon>
        <taxon>Brassica</taxon>
    </lineage>
</organism>